<keyword evidence="2" id="KW-0285">Flavoprotein</keyword>
<evidence type="ECO:0000256" key="2">
    <source>
        <dbReference type="ARBA" id="ARBA00022630"/>
    </source>
</evidence>
<dbReference type="AlphaFoldDB" id="K8WL58"/>
<dbReference type="Gene3D" id="3.40.50.360">
    <property type="match status" value="1"/>
</dbReference>
<reference evidence="6 7" key="1">
    <citation type="journal article" date="2012" name="BMC Genomics">
        <title>Comparative genomics of bacteria in the genus Providencia isolated from wild Drosophila melanogaster.</title>
        <authorList>
            <person name="Galac M.R."/>
            <person name="Lazzaro B.P."/>
        </authorList>
    </citation>
    <scope>NUCLEOTIDE SEQUENCE [LARGE SCALE GENOMIC DNA]</scope>
    <source>
        <strain evidence="6 7">DSM 19967</strain>
    </source>
</reference>
<comment type="caution">
    <text evidence="6">The sequence shown here is derived from an EMBL/GenBank/DDBJ whole genome shotgun (WGS) entry which is preliminary data.</text>
</comment>
<name>K8WL58_9GAMM</name>
<dbReference type="InterPro" id="IPR052397">
    <property type="entry name" value="NADPH-QR_MdaB"/>
</dbReference>
<evidence type="ECO:0000313" key="7">
    <source>
        <dbReference type="Proteomes" id="UP000010290"/>
    </source>
</evidence>
<dbReference type="PATRIC" id="fig|1141660.3.peg.306"/>
<dbReference type="InterPro" id="IPR029039">
    <property type="entry name" value="Flavoprotein-like_sf"/>
</dbReference>
<comment type="similarity">
    <text evidence="4">Belongs to the oxidoreductase MdaB family.</text>
</comment>
<dbReference type="RefSeq" id="WP_008914201.1">
    <property type="nucleotide sequence ID" value="NZ_CM001773.1"/>
</dbReference>
<dbReference type="EMBL" id="AKKN01000002">
    <property type="protein sequence ID" value="EKT61348.1"/>
    <property type="molecule type" value="Genomic_DNA"/>
</dbReference>
<gene>
    <name evidence="6" type="ORF">OO7_01546</name>
</gene>
<dbReference type="OrthoDB" id="9798454at2"/>
<dbReference type="HOGENOM" id="CLU_083846_0_0_6"/>
<comment type="cofactor">
    <cofactor evidence="1">
        <name>FAD</name>
        <dbReference type="ChEBI" id="CHEBI:57692"/>
    </cofactor>
</comment>
<evidence type="ECO:0000256" key="3">
    <source>
        <dbReference type="ARBA" id="ARBA00022827"/>
    </source>
</evidence>
<proteinExistence type="inferred from homology"/>
<dbReference type="PANTHER" id="PTHR46305:SF3">
    <property type="entry name" value="NADPH:QUINONE OXIDOREDUCTASE MDAB"/>
    <property type="match status" value="1"/>
</dbReference>
<dbReference type="SUPFAM" id="SSF52218">
    <property type="entry name" value="Flavoproteins"/>
    <property type="match status" value="1"/>
</dbReference>
<feature type="domain" description="Flavodoxin-like fold" evidence="5">
    <location>
        <begin position="3"/>
        <end position="190"/>
    </location>
</feature>
<evidence type="ECO:0000256" key="4">
    <source>
        <dbReference type="ARBA" id="ARBA00037981"/>
    </source>
</evidence>
<protein>
    <submittedName>
        <fullName evidence="6">Flavoprotein modulator of drug activity B</fullName>
    </submittedName>
</protein>
<evidence type="ECO:0000313" key="6">
    <source>
        <dbReference type="EMBL" id="EKT61348.1"/>
    </source>
</evidence>
<keyword evidence="7" id="KW-1185">Reference proteome</keyword>
<sequence length="197" mass="22683">MTNVFIINASKEFGGSEGKLNDHLTQVATTLLSSHQINVQSTRIDDGYDNDEEVDKYLWADVIIYQMPAWWMEGPWILKKYIDDVFSAGDGKLFIDDGRTRKDPSKKYGSGGLLQDKKYLLSVTWNAPFESFEEQEQFFEGKGIDAVYFPFHKANQFLGMEGLKTFGMFDVVKQPHIEKDVEAYKKHLEQEIIGLHR</sequence>
<dbReference type="InterPro" id="IPR003680">
    <property type="entry name" value="Flavodoxin_fold"/>
</dbReference>
<evidence type="ECO:0000256" key="1">
    <source>
        <dbReference type="ARBA" id="ARBA00001974"/>
    </source>
</evidence>
<dbReference type="Pfam" id="PF02525">
    <property type="entry name" value="Flavodoxin_2"/>
    <property type="match status" value="1"/>
</dbReference>
<organism evidence="6 7">
    <name type="scientific">Providencia sneebia DSM 19967</name>
    <dbReference type="NCBI Taxonomy" id="1141660"/>
    <lineage>
        <taxon>Bacteria</taxon>
        <taxon>Pseudomonadati</taxon>
        <taxon>Pseudomonadota</taxon>
        <taxon>Gammaproteobacteria</taxon>
        <taxon>Enterobacterales</taxon>
        <taxon>Morganellaceae</taxon>
        <taxon>Providencia</taxon>
    </lineage>
</organism>
<evidence type="ECO:0000259" key="5">
    <source>
        <dbReference type="Pfam" id="PF02525"/>
    </source>
</evidence>
<dbReference type="PANTHER" id="PTHR46305">
    <property type="match status" value="1"/>
</dbReference>
<keyword evidence="3" id="KW-0274">FAD</keyword>
<dbReference type="Proteomes" id="UP000010290">
    <property type="component" value="Chromosome"/>
</dbReference>
<accession>K8WL58</accession>